<gene>
    <name evidence="1" type="ORF">J4P68_0040430</name>
</gene>
<sequence length="347" mass="38558">MSQDPFFALPGDSTWNARIGRQGEELHYLDGYIEAAWELADAVLQKNMLGKRDTLVLPILYNARHAVELLLKFVTNQLVQCGALPHGHQANHDLQGHFDLLVGANIGDEKLREGLCKLEPFIASLTRIDQDGQELRYHLNKDGEISLKGESLANIAVIRASLEDLSSIVETLKNRTIDFVDERHGQAYTDRCSRTDLMAITAMLPPLAEWTTDPFTTAKADIKKRFGLGSRHFSEALNVIKANRQMRGMLGEGTKLDALTDAKAVRVIEEWRKLHPPRDPTEEPAVINGADITLEDLMEDLQVRRDVTGTSTRSSQAMKSPSSKRCIIWAAMATCRSCLTTPSPASS</sequence>
<protein>
    <submittedName>
        <fullName evidence="1">Uncharacterized protein</fullName>
    </submittedName>
</protein>
<proteinExistence type="predicted"/>
<keyword evidence="2" id="KW-1185">Reference proteome</keyword>
<reference evidence="1 2" key="1">
    <citation type="journal article" date="2021" name="Int. J. Syst. Evol. Microbiol.">
        <title>Bradyrhizobium septentrionale sp. nov. (sv. septentrionale) and Bradyrhizobium quebecense sp. nov. (sv. septentrionale) associated with legumes native to Canada possess rearranged symbiosis genes and numerous insertion sequences.</title>
        <authorList>
            <person name="Bromfield E.S.P."/>
            <person name="Cloutier S."/>
        </authorList>
    </citation>
    <scope>NUCLEOTIDE SEQUENCE [LARGE SCALE GENOMIC DNA]</scope>
    <source>
        <strain evidence="1 2">12S5</strain>
    </source>
</reference>
<keyword evidence="1" id="KW-0614">Plasmid</keyword>
<organism evidence="1 2">
    <name type="scientific">Bradyrhizobium quebecense</name>
    <dbReference type="NCBI Taxonomy" id="2748629"/>
    <lineage>
        <taxon>Bacteria</taxon>
        <taxon>Pseudomonadati</taxon>
        <taxon>Pseudomonadota</taxon>
        <taxon>Alphaproteobacteria</taxon>
        <taxon>Hyphomicrobiales</taxon>
        <taxon>Nitrobacteraceae</taxon>
        <taxon>Bradyrhizobium</taxon>
    </lineage>
</organism>
<evidence type="ECO:0000313" key="1">
    <source>
        <dbReference type="EMBL" id="UGY07443.1"/>
    </source>
</evidence>
<dbReference type="Proteomes" id="UP000692816">
    <property type="component" value="Plasmid pBq12S5"/>
</dbReference>
<evidence type="ECO:0000313" key="2">
    <source>
        <dbReference type="Proteomes" id="UP000692816"/>
    </source>
</evidence>
<geneLocation type="plasmid" evidence="1 2">
    <name>pBq12S5</name>
</geneLocation>
<name>A0ACD3VM22_9BRAD</name>
<accession>A0ACD3VM22</accession>
<dbReference type="EMBL" id="CP088283">
    <property type="protein sequence ID" value="UGY07443.1"/>
    <property type="molecule type" value="Genomic_DNA"/>
</dbReference>